<dbReference type="SUPFAM" id="SSF111369">
    <property type="entry name" value="HlyD-like secretion proteins"/>
    <property type="match status" value="1"/>
</dbReference>
<dbReference type="Gene3D" id="2.40.50.100">
    <property type="match status" value="1"/>
</dbReference>
<sequence>MKIGRTLPILAVSGFLFASYTIVSSNQPLPVALAAAEPAASPYESFIAGAGIVEAKSRNIAIGTALSGLVTRVAVEVGDKVKAGTPLFYLDDREARAELVTRKADLARARAGLVEARAILKDSESLSKLVEPLLKQRAVSDEEVLRRHNTLRISKARLSSAEAAVRQADALLASTQTTLDLLIVRASVDGEVLQVNVRPGEFAQTGFLATPLMLLGNLDPLHVRVDIDENDAWRFDRHSRAVAYLRGNRDFSVELTPAYVEPYVVPKRSLTGDSTEQVDTRVLQVLYSFDREKLPVYVGQLMDVFIEVQGHGDNSGPAI</sequence>
<dbReference type="Gene3D" id="1.10.287.470">
    <property type="entry name" value="Helix hairpin bin"/>
    <property type="match status" value="1"/>
</dbReference>
<dbReference type="PANTHER" id="PTHR30469">
    <property type="entry name" value="MULTIDRUG RESISTANCE PROTEIN MDTA"/>
    <property type="match status" value="1"/>
</dbReference>
<dbReference type="OrthoDB" id="9785187at2"/>
<evidence type="ECO:0000313" key="2">
    <source>
        <dbReference type="Proteomes" id="UP000183926"/>
    </source>
</evidence>
<evidence type="ECO:0000313" key="1">
    <source>
        <dbReference type="EMBL" id="SFU50246.1"/>
    </source>
</evidence>
<accession>A0A1I7GPU0</accession>
<protein>
    <submittedName>
        <fullName evidence="1">RND family efflux transporter, MFP subunit</fullName>
    </submittedName>
</protein>
<dbReference type="GO" id="GO:1990281">
    <property type="term" value="C:efflux pump complex"/>
    <property type="evidence" value="ECO:0007669"/>
    <property type="project" value="TreeGrafter"/>
</dbReference>
<dbReference type="Gene3D" id="2.40.30.170">
    <property type="match status" value="1"/>
</dbReference>
<dbReference type="PANTHER" id="PTHR30469:SF15">
    <property type="entry name" value="HLYD FAMILY OF SECRETION PROTEINS"/>
    <property type="match status" value="1"/>
</dbReference>
<dbReference type="Proteomes" id="UP000183926">
    <property type="component" value="Unassembled WGS sequence"/>
</dbReference>
<dbReference type="GO" id="GO:0015562">
    <property type="term" value="F:efflux transmembrane transporter activity"/>
    <property type="evidence" value="ECO:0007669"/>
    <property type="project" value="TreeGrafter"/>
</dbReference>
<reference evidence="1 2" key="1">
    <citation type="submission" date="2016-10" db="EMBL/GenBank/DDBJ databases">
        <authorList>
            <person name="de Groot N.N."/>
        </authorList>
    </citation>
    <scope>NUCLEOTIDE SEQUENCE [LARGE SCALE GENOMIC DNA]</scope>
    <source>
        <strain evidence="1 2">Nm24</strain>
    </source>
</reference>
<organism evidence="1 2">
    <name type="scientific">Nitrosomonas eutropha</name>
    <dbReference type="NCBI Taxonomy" id="916"/>
    <lineage>
        <taxon>Bacteria</taxon>
        <taxon>Pseudomonadati</taxon>
        <taxon>Pseudomonadota</taxon>
        <taxon>Betaproteobacteria</taxon>
        <taxon>Nitrosomonadales</taxon>
        <taxon>Nitrosomonadaceae</taxon>
        <taxon>Nitrosomonas</taxon>
    </lineage>
</organism>
<proteinExistence type="predicted"/>
<name>A0A1I7GPU0_9PROT</name>
<gene>
    <name evidence="1" type="ORF">SAMN05216339_10384</name>
</gene>
<dbReference type="RefSeq" id="WP_074927626.1">
    <property type="nucleotide sequence ID" value="NZ_FPBL01000003.1"/>
</dbReference>
<dbReference type="AlphaFoldDB" id="A0A1I7GPU0"/>
<dbReference type="EMBL" id="FPBL01000003">
    <property type="protein sequence ID" value="SFU50246.1"/>
    <property type="molecule type" value="Genomic_DNA"/>
</dbReference>